<dbReference type="Gene3D" id="3.40.50.10540">
    <property type="entry name" value="Crotonobetainyl-coa:carnitine coa-transferase, domain 1"/>
    <property type="match status" value="1"/>
</dbReference>
<accession>A0A8J3H0R2</accession>
<dbReference type="Proteomes" id="UP000626220">
    <property type="component" value="Unassembled WGS sequence"/>
</dbReference>
<dbReference type="InterPro" id="IPR023606">
    <property type="entry name" value="CoA-Trfase_III_dom_1_sf"/>
</dbReference>
<dbReference type="EMBL" id="BNCJ01000013">
    <property type="protein sequence ID" value="GHF62068.1"/>
    <property type="molecule type" value="Genomic_DNA"/>
</dbReference>
<dbReference type="Gene3D" id="3.30.1540.10">
    <property type="entry name" value="formyl-coa transferase, domain 3"/>
    <property type="match status" value="1"/>
</dbReference>
<keyword evidence="3" id="KW-1185">Reference proteome</keyword>
<comment type="caution">
    <text evidence="2">The sequence shown here is derived from an EMBL/GenBank/DDBJ whole genome shotgun (WGS) entry which is preliminary data.</text>
</comment>
<dbReference type="PANTHER" id="PTHR48207:SF4">
    <property type="entry name" value="BLL6097 PROTEIN"/>
    <property type="match status" value="1"/>
</dbReference>
<dbReference type="Pfam" id="PF02515">
    <property type="entry name" value="CoA_transf_3"/>
    <property type="match status" value="1"/>
</dbReference>
<evidence type="ECO:0000313" key="3">
    <source>
        <dbReference type="Proteomes" id="UP000626220"/>
    </source>
</evidence>
<sequence length="402" mass="42898">MSTDHTAPALPCQGIRVLDLSRVLAGPFAGAILADLGADVIHVEHPDQMDETRRWPPVFGDFTGANAALNHSKRSIALDVGKPAGRDLLLRMIAETDVLIENFRHGGMDRLGLGRETLKTANSRLIHCSVRAHPTKTRNERLPGYEATMQAYSGVMSLTGEADGEPVRCGPSVLDLSTGMASVVGILAALRHRDATGQGAYVEPSLLRSALNLMNFQIASYSLGGAVPQRYGSGHLSLVPYGTFHTKTGPILLAASNDRLYARLWSVLDRGRGEACPWPTLAERVQNRDLMNARLSVLTAEWDRDTLRDALEAEGVPSAPVQTLPEVLEDPSLVTAGALTRMQLPGGAALTIPGPLFGGDVPMKTRTVAPRLGENGPAILREFGLTAEEVADYAAAGALPKV</sequence>
<dbReference type="RefSeq" id="WP_189681578.1">
    <property type="nucleotide sequence ID" value="NZ_BNCJ01000013.1"/>
</dbReference>
<reference evidence="2" key="2">
    <citation type="submission" date="2020-09" db="EMBL/GenBank/DDBJ databases">
        <authorList>
            <person name="Sun Q."/>
            <person name="Kim S."/>
        </authorList>
    </citation>
    <scope>NUCLEOTIDE SEQUENCE</scope>
    <source>
        <strain evidence="2">KCTC 42650</strain>
    </source>
</reference>
<protein>
    <submittedName>
        <fullName evidence="2">CoA transferase</fullName>
    </submittedName>
</protein>
<proteinExistence type="predicted"/>
<reference evidence="2" key="1">
    <citation type="journal article" date="2014" name="Int. J. Syst. Evol. Microbiol.">
        <title>Complete genome sequence of Corynebacterium casei LMG S-19264T (=DSM 44701T), isolated from a smear-ripened cheese.</title>
        <authorList>
            <consortium name="US DOE Joint Genome Institute (JGI-PGF)"/>
            <person name="Walter F."/>
            <person name="Albersmeier A."/>
            <person name="Kalinowski J."/>
            <person name="Ruckert C."/>
        </authorList>
    </citation>
    <scope>NUCLEOTIDE SEQUENCE</scope>
    <source>
        <strain evidence="2">KCTC 42650</strain>
    </source>
</reference>
<dbReference type="InterPro" id="IPR044855">
    <property type="entry name" value="CoA-Trfase_III_dom3_sf"/>
</dbReference>
<gene>
    <name evidence="2" type="ORF">GCM10017056_36770</name>
</gene>
<dbReference type="InterPro" id="IPR003673">
    <property type="entry name" value="CoA-Trfase_fam_III"/>
</dbReference>
<keyword evidence="1 2" id="KW-0808">Transferase</keyword>
<dbReference type="GO" id="GO:0008410">
    <property type="term" value="F:CoA-transferase activity"/>
    <property type="evidence" value="ECO:0007669"/>
    <property type="project" value="TreeGrafter"/>
</dbReference>
<dbReference type="PANTHER" id="PTHR48207">
    <property type="entry name" value="SUCCINATE--HYDROXYMETHYLGLUTARATE COA-TRANSFERASE"/>
    <property type="match status" value="1"/>
</dbReference>
<organism evidence="2 3">
    <name type="scientific">Seohaeicola zhoushanensis</name>
    <dbReference type="NCBI Taxonomy" id="1569283"/>
    <lineage>
        <taxon>Bacteria</taxon>
        <taxon>Pseudomonadati</taxon>
        <taxon>Pseudomonadota</taxon>
        <taxon>Alphaproteobacteria</taxon>
        <taxon>Rhodobacterales</taxon>
        <taxon>Roseobacteraceae</taxon>
        <taxon>Seohaeicola</taxon>
    </lineage>
</organism>
<evidence type="ECO:0000256" key="1">
    <source>
        <dbReference type="ARBA" id="ARBA00022679"/>
    </source>
</evidence>
<name>A0A8J3H0R2_9RHOB</name>
<dbReference type="InterPro" id="IPR050483">
    <property type="entry name" value="CoA-transferase_III_domain"/>
</dbReference>
<dbReference type="SUPFAM" id="SSF89796">
    <property type="entry name" value="CoA-transferase family III (CaiB/BaiF)"/>
    <property type="match status" value="1"/>
</dbReference>
<evidence type="ECO:0000313" key="2">
    <source>
        <dbReference type="EMBL" id="GHF62068.1"/>
    </source>
</evidence>
<dbReference type="AlphaFoldDB" id="A0A8J3H0R2"/>